<dbReference type="EMBL" id="MPDP01000254">
    <property type="protein sequence ID" value="KAK1468029.1"/>
    <property type="molecule type" value="Genomic_DNA"/>
</dbReference>
<keyword evidence="3" id="KW-1185">Reference proteome</keyword>
<proteinExistence type="predicted"/>
<name>A0AAI9V006_9PEZI</name>
<reference evidence="2" key="1">
    <citation type="submission" date="2016-11" db="EMBL/GenBank/DDBJ databases">
        <title>The genome sequence of Colletotrichum cuscutae.</title>
        <authorList>
            <person name="Baroncelli R."/>
        </authorList>
    </citation>
    <scope>NUCLEOTIDE SEQUENCE</scope>
    <source>
        <strain evidence="2">IMI 304802</strain>
    </source>
</reference>
<feature type="region of interest" description="Disordered" evidence="1">
    <location>
        <begin position="1"/>
        <end position="20"/>
    </location>
</feature>
<protein>
    <submittedName>
        <fullName evidence="2">Uncharacterized protein</fullName>
    </submittedName>
</protein>
<evidence type="ECO:0000313" key="3">
    <source>
        <dbReference type="Proteomes" id="UP001239213"/>
    </source>
</evidence>
<evidence type="ECO:0000256" key="1">
    <source>
        <dbReference type="SAM" id="MobiDB-lite"/>
    </source>
</evidence>
<evidence type="ECO:0000313" key="2">
    <source>
        <dbReference type="EMBL" id="KAK1468029.1"/>
    </source>
</evidence>
<organism evidence="2 3">
    <name type="scientific">Colletotrichum cuscutae</name>
    <dbReference type="NCBI Taxonomy" id="1209917"/>
    <lineage>
        <taxon>Eukaryota</taxon>
        <taxon>Fungi</taxon>
        <taxon>Dikarya</taxon>
        <taxon>Ascomycota</taxon>
        <taxon>Pezizomycotina</taxon>
        <taxon>Sordariomycetes</taxon>
        <taxon>Hypocreomycetidae</taxon>
        <taxon>Glomerellales</taxon>
        <taxon>Glomerellaceae</taxon>
        <taxon>Colletotrichum</taxon>
        <taxon>Colletotrichum acutatum species complex</taxon>
    </lineage>
</organism>
<dbReference type="AlphaFoldDB" id="A0AAI9V006"/>
<accession>A0AAI9V006</accession>
<sequence length="270" mass="30942">MFRVSRLGVPRRNSDAPSTLETGEGWDWEVWIRRLNAPDVREMDDEEAEDWRRWRDAEVVVDSFRRFCSARGSNYTEYIAPEGRAEKTKELGIEDRDVRRLLTSYTLTARGIQGNSFCPCLFHPTLTTPPFEIACNTMPRHATDIFYGQPPKATSLLLGEASPYPRLLGKEQEVQLCTLKLSDNLTSMFPTRIERKLVAVESYLMREELEEARCRDGYYRNGFATFALLRPVRIRRDTSNLGADRDVVPRQPTAPPKDWPAPSEPSKAAP</sequence>
<feature type="compositionally biased region" description="Pro residues" evidence="1">
    <location>
        <begin position="252"/>
        <end position="263"/>
    </location>
</feature>
<comment type="caution">
    <text evidence="2">The sequence shown here is derived from an EMBL/GenBank/DDBJ whole genome shotgun (WGS) entry which is preliminary data.</text>
</comment>
<dbReference type="Proteomes" id="UP001239213">
    <property type="component" value="Unassembled WGS sequence"/>
</dbReference>
<feature type="region of interest" description="Disordered" evidence="1">
    <location>
        <begin position="240"/>
        <end position="270"/>
    </location>
</feature>
<gene>
    <name evidence="2" type="ORF">CCUS01_06733</name>
</gene>